<reference evidence="2" key="1">
    <citation type="submission" date="2017-10" db="EMBL/GenBank/DDBJ databases">
        <title>Rapid genome shrinkage in a self-fertile nematode reveals novel sperm competition proteins.</title>
        <authorList>
            <person name="Yin D."/>
            <person name="Schwarz E.M."/>
            <person name="Thomas C.G."/>
            <person name="Felde R.L."/>
            <person name="Korf I.F."/>
            <person name="Cutter A.D."/>
            <person name="Schartner C.M."/>
            <person name="Ralston E.J."/>
            <person name="Meyer B.J."/>
            <person name="Haag E.S."/>
        </authorList>
    </citation>
    <scope>NUCLEOTIDE SEQUENCE [LARGE SCALE GENOMIC DNA]</scope>
    <source>
        <strain evidence="2">JU1422</strain>
    </source>
</reference>
<protein>
    <submittedName>
        <fullName evidence="1">Uncharacterized protein</fullName>
    </submittedName>
</protein>
<proteinExistence type="predicted"/>
<dbReference type="AlphaFoldDB" id="A0A2G5UPM0"/>
<gene>
    <name evidence="1" type="primary">Cnig_chr_III.g8898</name>
    <name evidence="1" type="ORF">B9Z55_008898</name>
</gene>
<dbReference type="EMBL" id="PDUG01000003">
    <property type="protein sequence ID" value="PIC41502.1"/>
    <property type="molecule type" value="Genomic_DNA"/>
</dbReference>
<accession>A0A2G5UPM0</accession>
<dbReference type="Proteomes" id="UP000230233">
    <property type="component" value="Chromosome III"/>
</dbReference>
<evidence type="ECO:0000313" key="1">
    <source>
        <dbReference type="EMBL" id="PIC41502.1"/>
    </source>
</evidence>
<keyword evidence="2" id="KW-1185">Reference proteome</keyword>
<organism evidence="1 2">
    <name type="scientific">Caenorhabditis nigoni</name>
    <dbReference type="NCBI Taxonomy" id="1611254"/>
    <lineage>
        <taxon>Eukaryota</taxon>
        <taxon>Metazoa</taxon>
        <taxon>Ecdysozoa</taxon>
        <taxon>Nematoda</taxon>
        <taxon>Chromadorea</taxon>
        <taxon>Rhabditida</taxon>
        <taxon>Rhabditina</taxon>
        <taxon>Rhabditomorpha</taxon>
        <taxon>Rhabditoidea</taxon>
        <taxon>Rhabditidae</taxon>
        <taxon>Peloderinae</taxon>
        <taxon>Caenorhabditis</taxon>
    </lineage>
</organism>
<name>A0A2G5UPM0_9PELO</name>
<comment type="caution">
    <text evidence="1">The sequence shown here is derived from an EMBL/GenBank/DDBJ whole genome shotgun (WGS) entry which is preliminary data.</text>
</comment>
<sequence>MSQPVEQLQYIHPNAMGIAQEHQRLRNSDQGSDAKRIVSPKFVGKTGLVRDWDPDVYYDALETLVNQLRIHNPHLDVLLNDLKLGKLCQNEAKAFYEFAGFFYHRIGTEKLHEILNIIKFKKSICYKFKKKSYRLCSSKNKIEDELT</sequence>
<evidence type="ECO:0000313" key="2">
    <source>
        <dbReference type="Proteomes" id="UP000230233"/>
    </source>
</evidence>